<organism evidence="2 3">
    <name type="scientific">Streptomyces gulbargensis</name>
    <dbReference type="NCBI Taxonomy" id="364901"/>
    <lineage>
        <taxon>Bacteria</taxon>
        <taxon>Bacillati</taxon>
        <taxon>Actinomycetota</taxon>
        <taxon>Actinomycetes</taxon>
        <taxon>Kitasatosporales</taxon>
        <taxon>Streptomycetaceae</taxon>
        <taxon>Streptomyces</taxon>
    </lineage>
</organism>
<feature type="transmembrane region" description="Helical" evidence="1">
    <location>
        <begin position="31"/>
        <end position="51"/>
    </location>
</feature>
<keyword evidence="1" id="KW-0812">Transmembrane</keyword>
<dbReference type="RefSeq" id="WP_345279848.1">
    <property type="nucleotide sequence ID" value="NZ_BAABAJ010000004.1"/>
</dbReference>
<keyword evidence="3" id="KW-1185">Reference proteome</keyword>
<gene>
    <name evidence="2" type="ORF">GCM10022244_15160</name>
</gene>
<dbReference type="Proteomes" id="UP001501000">
    <property type="component" value="Unassembled WGS sequence"/>
</dbReference>
<evidence type="ECO:0000313" key="2">
    <source>
        <dbReference type="EMBL" id="GAA3906081.1"/>
    </source>
</evidence>
<dbReference type="EMBL" id="BAABAJ010000004">
    <property type="protein sequence ID" value="GAA3906081.1"/>
    <property type="molecule type" value="Genomic_DNA"/>
</dbReference>
<protein>
    <submittedName>
        <fullName evidence="2">Uncharacterized protein</fullName>
    </submittedName>
</protein>
<evidence type="ECO:0000313" key="3">
    <source>
        <dbReference type="Proteomes" id="UP001501000"/>
    </source>
</evidence>
<reference evidence="3" key="1">
    <citation type="journal article" date="2019" name="Int. J. Syst. Evol. Microbiol.">
        <title>The Global Catalogue of Microorganisms (GCM) 10K type strain sequencing project: providing services to taxonomists for standard genome sequencing and annotation.</title>
        <authorList>
            <consortium name="The Broad Institute Genomics Platform"/>
            <consortium name="The Broad Institute Genome Sequencing Center for Infectious Disease"/>
            <person name="Wu L."/>
            <person name="Ma J."/>
        </authorList>
    </citation>
    <scope>NUCLEOTIDE SEQUENCE [LARGE SCALE GENOMIC DNA]</scope>
    <source>
        <strain evidence="3">JCM 16956</strain>
    </source>
</reference>
<proteinExistence type="predicted"/>
<name>A0ABP7LTR8_9ACTN</name>
<comment type="caution">
    <text evidence="2">The sequence shown here is derived from an EMBL/GenBank/DDBJ whole genome shotgun (WGS) entry which is preliminary data.</text>
</comment>
<evidence type="ECO:0000256" key="1">
    <source>
        <dbReference type="SAM" id="Phobius"/>
    </source>
</evidence>
<keyword evidence="1" id="KW-1133">Transmembrane helix</keyword>
<sequence>MRFLLWLLLAASVLANVYVSTFSGWGDGGRIAGQLATGAVLLGSATGLWATRARRDA</sequence>
<keyword evidence="1" id="KW-0472">Membrane</keyword>
<accession>A0ABP7LTR8</accession>